<comment type="caution">
    <text evidence="2">The sequence shown here is derived from an EMBL/GenBank/DDBJ whole genome shotgun (WGS) entry which is preliminary data.</text>
</comment>
<organism evidence="2 4">
    <name type="scientific">Roridomyces roridus</name>
    <dbReference type="NCBI Taxonomy" id="1738132"/>
    <lineage>
        <taxon>Eukaryota</taxon>
        <taxon>Fungi</taxon>
        <taxon>Dikarya</taxon>
        <taxon>Basidiomycota</taxon>
        <taxon>Agaricomycotina</taxon>
        <taxon>Agaricomycetes</taxon>
        <taxon>Agaricomycetidae</taxon>
        <taxon>Agaricales</taxon>
        <taxon>Marasmiineae</taxon>
        <taxon>Mycenaceae</taxon>
        <taxon>Roridomyces</taxon>
    </lineage>
</organism>
<feature type="region of interest" description="Disordered" evidence="1">
    <location>
        <begin position="1"/>
        <end position="25"/>
    </location>
</feature>
<accession>A0AAD7F8E4</accession>
<evidence type="ECO:0000313" key="3">
    <source>
        <dbReference type="EMBL" id="KAJ7615320.1"/>
    </source>
</evidence>
<evidence type="ECO:0000256" key="1">
    <source>
        <dbReference type="SAM" id="MobiDB-lite"/>
    </source>
</evidence>
<sequence>MPHADDPDEDIPEVDASTTSSSNWTKEETEYALTVLEKDPAKYLSGNGFKSKATTEIAAALKRKFPTRPVRKSDAVGARLRYIKGIYENYDFVRGRSGVGWDDGAKKATAEPEFIERFLEEFDRKKYERCFKKSCPFYSRLAALFGGNKATGEHVLHLNKPASSSASASSSSSLSPSERLDQPLEDLSNTQLNDNRTSTSPPASPKPYDDEIPPPPKRRRVESEESSEEKQPKKRSAREGSVSSASSTGGRRAGRTSEAAQHIGRGLQTIGESMSAPIITKSDTSHVDAIIDILLDDPTLLPNDPDGSYYALVTDYFSTNQMQARVFIKTKVRVQRIALLKRVLNASEIDIPVDWA</sequence>
<evidence type="ECO:0000313" key="4">
    <source>
        <dbReference type="Proteomes" id="UP001221142"/>
    </source>
</evidence>
<proteinExistence type="predicted"/>
<feature type="compositionally biased region" description="Low complexity" evidence="1">
    <location>
        <begin position="239"/>
        <end position="260"/>
    </location>
</feature>
<evidence type="ECO:0000313" key="2">
    <source>
        <dbReference type="EMBL" id="KAJ7608553.1"/>
    </source>
</evidence>
<name>A0AAD7F8E4_9AGAR</name>
<dbReference type="PANTHER" id="PTHR46929">
    <property type="entry name" value="EXPRESSED PROTEIN"/>
    <property type="match status" value="1"/>
</dbReference>
<feature type="region of interest" description="Disordered" evidence="1">
    <location>
        <begin position="162"/>
        <end position="181"/>
    </location>
</feature>
<keyword evidence="4" id="KW-1185">Reference proteome</keyword>
<dbReference type="EMBL" id="JARKIF010000044">
    <property type="protein sequence ID" value="KAJ7608553.1"/>
    <property type="molecule type" value="Genomic_DNA"/>
</dbReference>
<dbReference type="EMBL" id="JARKIF010000024">
    <property type="protein sequence ID" value="KAJ7615320.1"/>
    <property type="molecule type" value="Genomic_DNA"/>
</dbReference>
<dbReference type="PANTHER" id="PTHR46929:SF3">
    <property type="entry name" value="MYB_SANT-LIKE DOMAIN-CONTAINING PROTEIN"/>
    <property type="match status" value="1"/>
</dbReference>
<feature type="compositionally biased region" description="Low complexity" evidence="1">
    <location>
        <begin position="162"/>
        <end position="177"/>
    </location>
</feature>
<gene>
    <name evidence="2" type="ORF">FB45DRAFT_1067346</name>
    <name evidence="3" type="ORF">FB45DRAFT_242618</name>
</gene>
<feature type="compositionally biased region" description="Acidic residues" evidence="1">
    <location>
        <begin position="1"/>
        <end position="13"/>
    </location>
</feature>
<evidence type="ECO:0008006" key="5">
    <source>
        <dbReference type="Google" id="ProtNLM"/>
    </source>
</evidence>
<dbReference type="Proteomes" id="UP001221142">
    <property type="component" value="Unassembled WGS sequence"/>
</dbReference>
<feature type="compositionally biased region" description="Polar residues" evidence="1">
    <location>
        <begin position="187"/>
        <end position="201"/>
    </location>
</feature>
<feature type="region of interest" description="Disordered" evidence="1">
    <location>
        <begin position="187"/>
        <end position="260"/>
    </location>
</feature>
<protein>
    <recommendedName>
        <fullName evidence="5">Myb/SANT-like domain-containing protein</fullName>
    </recommendedName>
</protein>
<dbReference type="AlphaFoldDB" id="A0AAD7F8E4"/>
<reference evidence="2" key="1">
    <citation type="submission" date="2023-03" db="EMBL/GenBank/DDBJ databases">
        <title>Massive genome expansion in bonnet fungi (Mycena s.s.) driven by repeated elements and novel gene families across ecological guilds.</title>
        <authorList>
            <consortium name="Lawrence Berkeley National Laboratory"/>
            <person name="Harder C.B."/>
            <person name="Miyauchi S."/>
            <person name="Viragh M."/>
            <person name="Kuo A."/>
            <person name="Thoen E."/>
            <person name="Andreopoulos B."/>
            <person name="Lu D."/>
            <person name="Skrede I."/>
            <person name="Drula E."/>
            <person name="Henrissat B."/>
            <person name="Morin E."/>
            <person name="Kohler A."/>
            <person name="Barry K."/>
            <person name="LaButti K."/>
            <person name="Morin E."/>
            <person name="Salamov A."/>
            <person name="Lipzen A."/>
            <person name="Mereny Z."/>
            <person name="Hegedus B."/>
            <person name="Baldrian P."/>
            <person name="Stursova M."/>
            <person name="Weitz H."/>
            <person name="Taylor A."/>
            <person name="Grigoriev I.V."/>
            <person name="Nagy L.G."/>
            <person name="Martin F."/>
            <person name="Kauserud H."/>
        </authorList>
    </citation>
    <scope>NUCLEOTIDE SEQUENCE</scope>
    <source>
        <strain evidence="2">9284</strain>
    </source>
</reference>